<evidence type="ECO:0000313" key="5">
    <source>
        <dbReference type="Proteomes" id="UP000009081"/>
    </source>
</evidence>
<dbReference type="Proteomes" id="UP000009081">
    <property type="component" value="Plasmid megaplasmid"/>
</dbReference>
<comment type="similarity">
    <text evidence="1">Belongs to the short-chain dehydrogenases/reductases (SDR) family.</text>
</comment>
<dbReference type="Pfam" id="PF00106">
    <property type="entry name" value="adh_short"/>
    <property type="match status" value="1"/>
</dbReference>
<dbReference type="KEGG" id="mea:Mex_2p1224"/>
<evidence type="ECO:0000256" key="3">
    <source>
        <dbReference type="SAM" id="MobiDB-lite"/>
    </source>
</evidence>
<dbReference type="InterPro" id="IPR036291">
    <property type="entry name" value="NAD(P)-bd_dom_sf"/>
</dbReference>
<evidence type="ECO:0000256" key="2">
    <source>
        <dbReference type="ARBA" id="ARBA00023002"/>
    </source>
</evidence>
<dbReference type="AlphaFoldDB" id="C5B694"/>
<geneLocation type="plasmid" evidence="4 5">
    <name>megaplasmid</name>
</geneLocation>
<evidence type="ECO:0000256" key="1">
    <source>
        <dbReference type="ARBA" id="ARBA00006484"/>
    </source>
</evidence>
<dbReference type="Gene3D" id="3.40.50.720">
    <property type="entry name" value="NAD(P)-binding Rossmann-like Domain"/>
    <property type="match status" value="1"/>
</dbReference>
<dbReference type="GO" id="GO:0016491">
    <property type="term" value="F:oxidoreductase activity"/>
    <property type="evidence" value="ECO:0007669"/>
    <property type="project" value="UniProtKB-KW"/>
</dbReference>
<dbReference type="OrthoDB" id="9793825at2"/>
<dbReference type="PANTHER" id="PTHR43976:SF16">
    <property type="entry name" value="SHORT-CHAIN DEHYDROGENASE_REDUCTASE FAMILY PROTEIN"/>
    <property type="match status" value="1"/>
</dbReference>
<gene>
    <name evidence="4" type="ordered locus">MexAM1_META2p1224</name>
</gene>
<name>C5B694_METEA</name>
<evidence type="ECO:0008006" key="6">
    <source>
        <dbReference type="Google" id="ProtNLM"/>
    </source>
</evidence>
<dbReference type="InterPro" id="IPR051911">
    <property type="entry name" value="SDR_oxidoreductase"/>
</dbReference>
<feature type="region of interest" description="Disordered" evidence="3">
    <location>
        <begin position="66"/>
        <end position="121"/>
    </location>
</feature>
<keyword evidence="5" id="KW-1185">Reference proteome</keyword>
<dbReference type="PRINTS" id="PR00081">
    <property type="entry name" value="GDHRDH"/>
</dbReference>
<dbReference type="RefSeq" id="WP_012754324.1">
    <property type="nucleotide sequence ID" value="NC_012811.1"/>
</dbReference>
<dbReference type="PANTHER" id="PTHR43976">
    <property type="entry name" value="SHORT CHAIN DEHYDROGENASE"/>
    <property type="match status" value="1"/>
</dbReference>
<dbReference type="SUPFAM" id="SSF51735">
    <property type="entry name" value="NAD(P)-binding Rossmann-fold domains"/>
    <property type="match status" value="1"/>
</dbReference>
<keyword evidence="2" id="KW-0560">Oxidoreductase</keyword>
<accession>C5B694</accession>
<dbReference type="EMBL" id="CP001511">
    <property type="protein sequence ID" value="ACS43976.1"/>
    <property type="molecule type" value="Genomic_DNA"/>
</dbReference>
<proteinExistence type="inferred from homology"/>
<sequence>MPSASLYHASKWGVEGFMGSIAQEVASFGIRVTIVEPGGARTNFRGAAGAKLGERLDAYEGTLAGMMHAMPGRPDPSEPGPAAVSRRHRRAPPRAVPPPRARGPEQAAGKPLTPFGPSTLPVWMSAREDEADLTTAAMAPGRCGRQRVLDAAPLS</sequence>
<organism evidence="4 5">
    <name type="scientific">Methylorubrum extorquens (strain ATCC 14718 / DSM 1338 / JCM 2805 / NCIMB 9133 / AM1)</name>
    <name type="common">Methylobacterium extorquens</name>
    <dbReference type="NCBI Taxonomy" id="272630"/>
    <lineage>
        <taxon>Bacteria</taxon>
        <taxon>Pseudomonadati</taxon>
        <taxon>Pseudomonadota</taxon>
        <taxon>Alphaproteobacteria</taxon>
        <taxon>Hyphomicrobiales</taxon>
        <taxon>Methylobacteriaceae</taxon>
        <taxon>Methylorubrum</taxon>
    </lineage>
</organism>
<keyword evidence="4" id="KW-0614">Plasmid</keyword>
<reference evidence="4 5" key="1">
    <citation type="journal article" date="2009" name="PLoS ONE">
        <title>Methylobacterium genome sequences: a reference blueprint to investigate microbial metabolism of C1 compounds from natural and industrial sources.</title>
        <authorList>
            <person name="Vuilleumier S."/>
            <person name="Chistoserdova L."/>
            <person name="Lee M.-C."/>
            <person name="Bringel F."/>
            <person name="Lajus A."/>
            <person name="Zhou Y."/>
            <person name="Gourion B."/>
            <person name="Barbe V."/>
            <person name="Chang J."/>
            <person name="Cruveiller S."/>
            <person name="Dossat C."/>
            <person name="Gillett W."/>
            <person name="Gruffaz C."/>
            <person name="Haugen E."/>
            <person name="Hourcade E."/>
            <person name="Levy R."/>
            <person name="Mangenot S."/>
            <person name="Muller E."/>
            <person name="Nadalig T."/>
            <person name="Pagni M."/>
            <person name="Penny C."/>
            <person name="Peyraud R."/>
            <person name="Robinson D.G."/>
            <person name="Roche D."/>
            <person name="Rouy Z."/>
            <person name="Saenampechek C."/>
            <person name="Salvignol G."/>
            <person name="Vallenet D."/>
            <person name="Wu Z."/>
            <person name="Marx C.J."/>
            <person name="Vorholt J.A."/>
            <person name="Olson M.V."/>
            <person name="Kaul R."/>
            <person name="Weissenbach J."/>
            <person name="Medigue C."/>
            <person name="Lidstrom M.E."/>
        </authorList>
    </citation>
    <scope>NUCLEOTIDE SEQUENCE [LARGE SCALE GENOMIC DNA]</scope>
    <source>
        <strain evidence="5">ATCC 14718 / DSM 1338 / JCM 2805 / NCIMB 9133 / AM1</strain>
    </source>
</reference>
<dbReference type="InterPro" id="IPR002347">
    <property type="entry name" value="SDR_fam"/>
</dbReference>
<protein>
    <recommendedName>
        <fullName evidence="6">Short-chain dehydrogenase/reductase SDR</fullName>
    </recommendedName>
</protein>
<evidence type="ECO:0000313" key="4">
    <source>
        <dbReference type="EMBL" id="ACS43976.1"/>
    </source>
</evidence>
<dbReference type="HOGENOM" id="CLU_1693434_0_0_5"/>